<accession>A0AAE3DSR3</accession>
<keyword evidence="8 11" id="KW-0067">ATP-binding</keyword>
<evidence type="ECO:0000256" key="1">
    <source>
        <dbReference type="ARBA" id="ARBA00004202"/>
    </source>
</evidence>
<keyword evidence="6" id="KW-0677">Repeat</keyword>
<dbReference type="InterPro" id="IPR003593">
    <property type="entry name" value="AAA+_ATPase"/>
</dbReference>
<comment type="function">
    <text evidence="11">Part of an ABC transporter complex involved in carbohydrate import. Could be involved in ribose, galactose and/or methyl galactoside import. Responsible for energy coupling to the transport system.</text>
</comment>
<dbReference type="RefSeq" id="WP_178047318.1">
    <property type="nucleotide sequence ID" value="NZ_JAJEPR010000012.1"/>
</dbReference>
<dbReference type="GO" id="GO:0015749">
    <property type="term" value="P:monosaccharide transmembrane transport"/>
    <property type="evidence" value="ECO:0007669"/>
    <property type="project" value="UniProtKB-ARBA"/>
</dbReference>
<dbReference type="GO" id="GO:0016887">
    <property type="term" value="F:ATP hydrolysis activity"/>
    <property type="evidence" value="ECO:0007669"/>
    <property type="project" value="InterPro"/>
</dbReference>
<comment type="caution">
    <text evidence="13">The sequence shown here is derived from an EMBL/GenBank/DDBJ whole genome shotgun (WGS) entry which is preliminary data.</text>
</comment>
<keyword evidence="7 11" id="KW-0547">Nucleotide-binding</keyword>
<evidence type="ECO:0000256" key="3">
    <source>
        <dbReference type="ARBA" id="ARBA00022448"/>
    </source>
</evidence>
<dbReference type="GO" id="GO:0043211">
    <property type="term" value="F:ABC-type carbohydrate transporter activity"/>
    <property type="evidence" value="ECO:0007669"/>
    <property type="project" value="UniProtKB-UniRule"/>
</dbReference>
<proteinExistence type="inferred from homology"/>
<dbReference type="Pfam" id="PF00005">
    <property type="entry name" value="ABC_tran"/>
    <property type="match status" value="2"/>
</dbReference>
<name>A0AAE3DSR3_9FIRM</name>
<dbReference type="GO" id="GO:0005886">
    <property type="term" value="C:plasma membrane"/>
    <property type="evidence" value="ECO:0007669"/>
    <property type="project" value="UniProtKB-SubCell"/>
</dbReference>
<dbReference type="InterPro" id="IPR027417">
    <property type="entry name" value="P-loop_NTPase"/>
</dbReference>
<evidence type="ECO:0000256" key="9">
    <source>
        <dbReference type="ARBA" id="ARBA00022967"/>
    </source>
</evidence>
<reference evidence="13 14" key="1">
    <citation type="submission" date="2021-10" db="EMBL/GenBank/DDBJ databases">
        <title>Anaerobic single-cell dispensing facilitates the cultivation of human gut bacteria.</title>
        <authorList>
            <person name="Afrizal A."/>
        </authorList>
    </citation>
    <scope>NUCLEOTIDE SEQUENCE [LARGE SCALE GENOMIC DNA]</scope>
    <source>
        <strain evidence="13 14">CLA-AA-H277</strain>
    </source>
</reference>
<dbReference type="InterPro" id="IPR050107">
    <property type="entry name" value="ABC_carbohydrate_import_ATPase"/>
</dbReference>
<organism evidence="13 14">
    <name type="scientific">Fusicatenibacter faecihominis</name>
    <dbReference type="NCBI Taxonomy" id="2881276"/>
    <lineage>
        <taxon>Bacteria</taxon>
        <taxon>Bacillati</taxon>
        <taxon>Bacillota</taxon>
        <taxon>Clostridia</taxon>
        <taxon>Lachnospirales</taxon>
        <taxon>Lachnospiraceae</taxon>
        <taxon>Fusicatenibacter</taxon>
    </lineage>
</organism>
<evidence type="ECO:0000256" key="11">
    <source>
        <dbReference type="RuleBase" id="RU367029"/>
    </source>
</evidence>
<dbReference type="Gene3D" id="3.40.50.300">
    <property type="entry name" value="P-loop containing nucleotide triphosphate hydrolases"/>
    <property type="match status" value="2"/>
</dbReference>
<keyword evidence="5 11" id="KW-0762">Sugar transport</keyword>
<dbReference type="PANTHER" id="PTHR43790">
    <property type="entry name" value="CARBOHYDRATE TRANSPORT ATP-BINDING PROTEIN MG119-RELATED"/>
    <property type="match status" value="1"/>
</dbReference>
<evidence type="ECO:0000256" key="10">
    <source>
        <dbReference type="ARBA" id="ARBA00023136"/>
    </source>
</evidence>
<feature type="domain" description="ABC transporter" evidence="12">
    <location>
        <begin position="6"/>
        <end position="245"/>
    </location>
</feature>
<comment type="subcellular location">
    <subcellularLocation>
        <location evidence="2">Cell inner membrane</location>
    </subcellularLocation>
    <subcellularLocation>
        <location evidence="1 11">Cell membrane</location>
        <topology evidence="1 11">Peripheral membrane protein</topology>
    </subcellularLocation>
</comment>
<dbReference type="CDD" id="cd03215">
    <property type="entry name" value="ABC_Carb_Monos_II"/>
    <property type="match status" value="1"/>
</dbReference>
<dbReference type="AlphaFoldDB" id="A0AAE3DSR3"/>
<evidence type="ECO:0000259" key="12">
    <source>
        <dbReference type="PROSITE" id="PS50893"/>
    </source>
</evidence>
<protein>
    <recommendedName>
        <fullName evidence="11">Ribose/galactose/methyl galactoside import ATP-binding protein</fullName>
        <ecNumber evidence="11">7.5.2.11</ecNumber>
    </recommendedName>
</protein>
<dbReference type="EC" id="7.5.2.11" evidence="11"/>
<dbReference type="FunFam" id="3.40.50.300:FF:000127">
    <property type="entry name" value="Ribose import ATP-binding protein RbsA"/>
    <property type="match status" value="1"/>
</dbReference>
<sequence>MAEFKLEMKGICKSFPGVKALDNVQLSLRPGTVHALMGENGAGKSTLMKCLFGIYKMDAGEIYLDGQKVSINNPDEAMKYGIAMVHQELQPIPARSVAENLYEGRFPLKSFGPIKVVDHKKMYEDTAYWLKEVKMDFDPKAMLGDLSIGQMQSVEIAKAVSHQAKVVIFDEPTSSLSDNEVEALFRIMNDLRDKGVAMVYISHKMDEIKRIADDITIMRDGTYVGTWSADELSTDDIIAKMVGRTLTNVYPERKNTPGEVIMEVKHMTSISDKSFQDVSFNLRKGEILGFGGLVGAQRTEVLEGVFGIRALKSGEVYVKGKKVTIKHPADAMKAGIGLITEDRRGNGIFGCLSIKDNVGVSTYNKYLKAGIVLDHKKIGEIVDSSIKKLRIKTPNMKEHIANLSGGNQQKVIIARWLANDPDILIMDEPTRGIDVGAKHEIYEIMNDLAAQGKSIIMVSSEMAELLGMSDRVYVMCDGKMRGEIKDKKDMTQAKVMSYATQF</sequence>
<keyword evidence="9 11" id="KW-1278">Translocase</keyword>
<dbReference type="FunFam" id="3.40.50.300:FF:000126">
    <property type="entry name" value="Galactose/methyl galactoside import ATP-binding protein MglA"/>
    <property type="match status" value="1"/>
</dbReference>
<dbReference type="InterPro" id="IPR003439">
    <property type="entry name" value="ABC_transporter-like_ATP-bd"/>
</dbReference>
<keyword evidence="14" id="KW-1185">Reference proteome</keyword>
<dbReference type="SMART" id="SM00382">
    <property type="entry name" value="AAA"/>
    <property type="match status" value="2"/>
</dbReference>
<evidence type="ECO:0000256" key="5">
    <source>
        <dbReference type="ARBA" id="ARBA00022597"/>
    </source>
</evidence>
<gene>
    <name evidence="13" type="ORF">LKD71_08725</name>
</gene>
<dbReference type="SUPFAM" id="SSF52540">
    <property type="entry name" value="P-loop containing nucleoside triphosphate hydrolases"/>
    <property type="match status" value="2"/>
</dbReference>
<dbReference type="PROSITE" id="PS50893">
    <property type="entry name" value="ABC_TRANSPORTER_2"/>
    <property type="match status" value="2"/>
</dbReference>
<keyword evidence="10 11" id="KW-0472">Membrane</keyword>
<evidence type="ECO:0000313" key="14">
    <source>
        <dbReference type="Proteomes" id="UP001197875"/>
    </source>
</evidence>
<evidence type="ECO:0000313" key="13">
    <source>
        <dbReference type="EMBL" id="MCC2189886.1"/>
    </source>
</evidence>
<comment type="catalytic activity">
    <reaction evidence="11">
        <text>D-galactose(out) + ATP + H2O = D-galactose(in) + ADP + phosphate + H(+)</text>
        <dbReference type="Rhea" id="RHEA:60156"/>
        <dbReference type="ChEBI" id="CHEBI:4139"/>
        <dbReference type="ChEBI" id="CHEBI:15377"/>
        <dbReference type="ChEBI" id="CHEBI:15378"/>
        <dbReference type="ChEBI" id="CHEBI:30616"/>
        <dbReference type="ChEBI" id="CHEBI:43474"/>
        <dbReference type="ChEBI" id="CHEBI:456216"/>
        <dbReference type="EC" id="7.5.2.11"/>
    </reaction>
</comment>
<dbReference type="PROSITE" id="PS00211">
    <property type="entry name" value="ABC_TRANSPORTER_1"/>
    <property type="match status" value="1"/>
</dbReference>
<dbReference type="GO" id="GO:0005524">
    <property type="term" value="F:ATP binding"/>
    <property type="evidence" value="ECO:0007669"/>
    <property type="project" value="UniProtKB-UniRule"/>
</dbReference>
<dbReference type="InterPro" id="IPR017871">
    <property type="entry name" value="ABC_transporter-like_CS"/>
</dbReference>
<evidence type="ECO:0000256" key="8">
    <source>
        <dbReference type="ARBA" id="ARBA00022840"/>
    </source>
</evidence>
<evidence type="ECO:0000256" key="6">
    <source>
        <dbReference type="ARBA" id="ARBA00022737"/>
    </source>
</evidence>
<evidence type="ECO:0000256" key="2">
    <source>
        <dbReference type="ARBA" id="ARBA00004533"/>
    </source>
</evidence>
<comment type="similarity">
    <text evidence="11">Belongs to the ABC transporter superfamily.</text>
</comment>
<keyword evidence="4 11" id="KW-1003">Cell membrane</keyword>
<evidence type="ECO:0000256" key="4">
    <source>
        <dbReference type="ARBA" id="ARBA00022475"/>
    </source>
</evidence>
<dbReference type="PANTHER" id="PTHR43790:SF7">
    <property type="entry name" value="GALACTOSE_METHYL GALACTOSIDE IMPORT ATP-BINDING PROTEIN MGLA"/>
    <property type="match status" value="1"/>
</dbReference>
<dbReference type="CDD" id="cd03216">
    <property type="entry name" value="ABC_Carb_Monos_I"/>
    <property type="match status" value="1"/>
</dbReference>
<dbReference type="EMBL" id="JAJEPR010000012">
    <property type="protein sequence ID" value="MCC2189886.1"/>
    <property type="molecule type" value="Genomic_DNA"/>
</dbReference>
<evidence type="ECO:0000256" key="7">
    <source>
        <dbReference type="ARBA" id="ARBA00022741"/>
    </source>
</evidence>
<feature type="domain" description="ABC transporter" evidence="12">
    <location>
        <begin position="260"/>
        <end position="502"/>
    </location>
</feature>
<dbReference type="Proteomes" id="UP001197875">
    <property type="component" value="Unassembled WGS sequence"/>
</dbReference>
<keyword evidence="3 11" id="KW-0813">Transport</keyword>